<dbReference type="InterPro" id="IPR046960">
    <property type="entry name" value="PPR_At4g14850-like_plant"/>
</dbReference>
<dbReference type="Proteomes" id="UP001370490">
    <property type="component" value="Unassembled WGS sequence"/>
</dbReference>
<accession>A0AAN8W9T3</accession>
<dbReference type="Pfam" id="PF20431">
    <property type="entry name" value="E_motif"/>
    <property type="match status" value="1"/>
</dbReference>
<reference evidence="3 4" key="1">
    <citation type="submission" date="2023-12" db="EMBL/GenBank/DDBJ databases">
        <title>A high-quality genome assembly for Dillenia turbinata (Dilleniales).</title>
        <authorList>
            <person name="Chanderbali A."/>
        </authorList>
    </citation>
    <scope>NUCLEOTIDE SEQUENCE [LARGE SCALE GENOMIC DNA]</scope>
    <source>
        <strain evidence="3">LSX21</strain>
        <tissue evidence="3">Leaf</tissue>
    </source>
</reference>
<sequence length="738" mass="82106">MRRGLLSNLFNSCYNAQSLAQLHSQLLKTGLCNESFFATKLNSYYLTYTSIDTARKLFVETPPRSVSLWNSLLRSYCRDKQYEKTLRLFRDMFSSIDFSGDKPNNFTICIALKACSRLCLLESGKIIHGFVKKVSKFGSDPFVGAALIELYSKCGGMGDALMVFNEFSLPDVVLWTSVITGYQQNGNHEEALAFFSQMVIMERIEPDPVTLVSVVSACAQFKKVKLGRSAHGFVIRRGHEYGLSLFNSLLNMYSKTGHVRNAANLFRIMPEKDVISWSCMIASYANNGAAAEALELFHEMIAKKFEPNKVTLVGVLQACSSNCNLEEGRKVHKLAAQRGIELVPPVSTALIDMYMKCSAPHEAVDLFRRVPEKDVVSWAALISGYTENGMADKSVEMFCTMLSNEIQPDAIAMVKVLAACSEMGVLQQAFCFHGYVITSGFLDNVYIGASLIEVYSKCANLAMSVKIFKGLVHKDVVIWTSMIASYGIHGYGEDALKVFNQMVHCAAVKPNNTTFLSILSACSHAGLVKEGVEIFDKMVNEYRLMPSSKHYGIVVDLLGRSGDLYKAMDIINLMPFPAGPDVWGALLGACRIHNNRELGEVAAKKLFRIDPNRAGYYILLSNIYALEEKWDGVAKLRALVKQKKMKKMLGESCLEVGNELHSFLAGERYHPQSQQIHNLLGDLEMIMREEAYSPDSDILLQDTEVMSACASDIVKMLYFESKYHVSLIALSTVKSAIS</sequence>
<evidence type="ECO:0000256" key="2">
    <source>
        <dbReference type="PROSITE-ProRule" id="PRU00708"/>
    </source>
</evidence>
<feature type="repeat" description="PPR" evidence="2">
    <location>
        <begin position="374"/>
        <end position="408"/>
    </location>
</feature>
<proteinExistence type="predicted"/>
<comment type="caution">
    <text evidence="3">The sequence shown here is derived from an EMBL/GenBank/DDBJ whole genome shotgun (WGS) entry which is preliminary data.</text>
</comment>
<dbReference type="NCBIfam" id="TIGR00756">
    <property type="entry name" value="PPR"/>
    <property type="match status" value="5"/>
</dbReference>
<dbReference type="GO" id="GO:0009451">
    <property type="term" value="P:RNA modification"/>
    <property type="evidence" value="ECO:0007669"/>
    <property type="project" value="InterPro"/>
</dbReference>
<dbReference type="PANTHER" id="PTHR24015:SF2014">
    <property type="entry name" value="PENTATRICOPEPTIDE REPEAT-CONTAINING PROTEIN"/>
    <property type="match status" value="1"/>
</dbReference>
<name>A0AAN8W9T3_9MAGN</name>
<feature type="repeat" description="PPR" evidence="2">
    <location>
        <begin position="475"/>
        <end position="509"/>
    </location>
</feature>
<dbReference type="GO" id="GO:0003723">
    <property type="term" value="F:RNA binding"/>
    <property type="evidence" value="ECO:0007669"/>
    <property type="project" value="InterPro"/>
</dbReference>
<evidence type="ECO:0000313" key="4">
    <source>
        <dbReference type="Proteomes" id="UP001370490"/>
    </source>
</evidence>
<dbReference type="InterPro" id="IPR046848">
    <property type="entry name" value="E_motif"/>
</dbReference>
<keyword evidence="1" id="KW-0677">Repeat</keyword>
<evidence type="ECO:0000313" key="3">
    <source>
        <dbReference type="EMBL" id="KAK6945784.1"/>
    </source>
</evidence>
<dbReference type="InterPro" id="IPR002885">
    <property type="entry name" value="PPR_rpt"/>
</dbReference>
<dbReference type="FunFam" id="1.25.40.10:FF:000031">
    <property type="entry name" value="Pentatricopeptide repeat-containing protein mitochondrial"/>
    <property type="match status" value="2"/>
</dbReference>
<feature type="repeat" description="PPR" evidence="2">
    <location>
        <begin position="511"/>
        <end position="541"/>
    </location>
</feature>
<feature type="repeat" description="PPR" evidence="2">
    <location>
        <begin position="171"/>
        <end position="206"/>
    </location>
</feature>
<gene>
    <name evidence="3" type="ORF">RJ641_013328</name>
</gene>
<dbReference type="Gene3D" id="1.25.40.10">
    <property type="entry name" value="Tetratricopeptide repeat domain"/>
    <property type="match status" value="5"/>
</dbReference>
<feature type="repeat" description="PPR" evidence="2">
    <location>
        <begin position="273"/>
        <end position="307"/>
    </location>
</feature>
<dbReference type="InterPro" id="IPR011990">
    <property type="entry name" value="TPR-like_helical_dom_sf"/>
</dbReference>
<dbReference type="Pfam" id="PF13041">
    <property type="entry name" value="PPR_2"/>
    <property type="match status" value="4"/>
</dbReference>
<keyword evidence="4" id="KW-1185">Reference proteome</keyword>
<dbReference type="FunFam" id="1.25.40.10:FF:000361">
    <property type="entry name" value="Pentatricopeptide repeat-containing protein chloroplastic"/>
    <property type="match status" value="1"/>
</dbReference>
<dbReference type="Pfam" id="PF01535">
    <property type="entry name" value="PPR"/>
    <property type="match status" value="3"/>
</dbReference>
<organism evidence="3 4">
    <name type="scientific">Dillenia turbinata</name>
    <dbReference type="NCBI Taxonomy" id="194707"/>
    <lineage>
        <taxon>Eukaryota</taxon>
        <taxon>Viridiplantae</taxon>
        <taxon>Streptophyta</taxon>
        <taxon>Embryophyta</taxon>
        <taxon>Tracheophyta</taxon>
        <taxon>Spermatophyta</taxon>
        <taxon>Magnoliopsida</taxon>
        <taxon>eudicotyledons</taxon>
        <taxon>Gunneridae</taxon>
        <taxon>Pentapetalae</taxon>
        <taxon>Dilleniales</taxon>
        <taxon>Dilleniaceae</taxon>
        <taxon>Dillenia</taxon>
    </lineage>
</organism>
<evidence type="ECO:0000256" key="1">
    <source>
        <dbReference type="ARBA" id="ARBA00022737"/>
    </source>
</evidence>
<feature type="repeat" description="PPR" evidence="2">
    <location>
        <begin position="65"/>
        <end position="95"/>
    </location>
</feature>
<dbReference type="FunFam" id="1.25.40.10:FF:000090">
    <property type="entry name" value="Pentatricopeptide repeat-containing protein, chloroplastic"/>
    <property type="match status" value="1"/>
</dbReference>
<dbReference type="EMBL" id="JBAMMX010000002">
    <property type="protein sequence ID" value="KAK6945784.1"/>
    <property type="molecule type" value="Genomic_DNA"/>
</dbReference>
<dbReference type="PROSITE" id="PS51375">
    <property type="entry name" value="PPR"/>
    <property type="match status" value="6"/>
</dbReference>
<dbReference type="PANTHER" id="PTHR24015">
    <property type="entry name" value="OS07G0578800 PROTEIN-RELATED"/>
    <property type="match status" value="1"/>
</dbReference>
<protein>
    <submittedName>
        <fullName evidence="3">E motif</fullName>
    </submittedName>
</protein>
<dbReference type="AlphaFoldDB" id="A0AAN8W9T3"/>